<evidence type="ECO:0000256" key="1">
    <source>
        <dbReference type="SAM" id="Coils"/>
    </source>
</evidence>
<evidence type="ECO:0000313" key="5">
    <source>
        <dbReference type="Proteomes" id="UP000217528"/>
    </source>
</evidence>
<keyword evidence="4" id="KW-0328">Glycosyltransferase</keyword>
<evidence type="ECO:0000313" key="6">
    <source>
        <dbReference type="Proteomes" id="UP000246004"/>
    </source>
</evidence>
<dbReference type="InterPro" id="IPR001173">
    <property type="entry name" value="Glyco_trans_2-like"/>
</dbReference>
<comment type="caution">
    <text evidence="3">The sequence shown here is derived from an EMBL/GenBank/DDBJ whole genome shotgun (WGS) entry which is preliminary data.</text>
</comment>
<accession>A0A2A2HBN2</accession>
<dbReference type="Gene3D" id="3.90.550.10">
    <property type="entry name" value="Spore Coat Polysaccharide Biosynthesis Protein SpsA, Chain A"/>
    <property type="match status" value="1"/>
</dbReference>
<dbReference type="PANTHER" id="PTHR22916">
    <property type="entry name" value="GLYCOSYLTRANSFERASE"/>
    <property type="match status" value="1"/>
</dbReference>
<gene>
    <name evidence="4" type="primary">epsJ_1</name>
    <name evidence="3" type="ORF">ASJ82_07340</name>
    <name evidence="4" type="ORF">MSCUN_04000</name>
</gene>
<dbReference type="RefSeq" id="WP_095609094.1">
    <property type="nucleotide sequence ID" value="NZ_LMVN01000024.1"/>
</dbReference>
<dbReference type="InterPro" id="IPR029044">
    <property type="entry name" value="Nucleotide-diphossugar_trans"/>
</dbReference>
<proteinExistence type="predicted"/>
<feature type="coiled-coil region" evidence="1">
    <location>
        <begin position="337"/>
        <end position="368"/>
    </location>
</feature>
<dbReference type="EMBL" id="LMVN01000024">
    <property type="protein sequence ID" value="PAV06921.1"/>
    <property type="molecule type" value="Genomic_DNA"/>
</dbReference>
<keyword evidence="5" id="KW-1185">Reference proteome</keyword>
<dbReference type="AlphaFoldDB" id="A0A2A2HBN2"/>
<dbReference type="GO" id="GO:0016758">
    <property type="term" value="F:hexosyltransferase activity"/>
    <property type="evidence" value="ECO:0007669"/>
    <property type="project" value="UniProtKB-ARBA"/>
</dbReference>
<dbReference type="EMBL" id="LWMS01000010">
    <property type="protein sequence ID" value="PWL08687.1"/>
    <property type="molecule type" value="Genomic_DNA"/>
</dbReference>
<keyword evidence="4" id="KW-0808">Transferase</keyword>
<dbReference type="Proteomes" id="UP000246004">
    <property type="component" value="Unassembled WGS sequence"/>
</dbReference>
<name>A0A2A2HBN2_9EURY</name>
<evidence type="ECO:0000313" key="4">
    <source>
        <dbReference type="EMBL" id="PWL08687.1"/>
    </source>
</evidence>
<dbReference type="Pfam" id="PF00535">
    <property type="entry name" value="Glycos_transf_2"/>
    <property type="match status" value="1"/>
</dbReference>
<keyword evidence="1" id="KW-0175">Coiled coil</keyword>
<evidence type="ECO:0000259" key="2">
    <source>
        <dbReference type="Pfam" id="PF00535"/>
    </source>
</evidence>
<dbReference type="EC" id="2.4.-.-" evidence="4"/>
<feature type="domain" description="Glycosyltransferase 2-like" evidence="2">
    <location>
        <begin position="5"/>
        <end position="128"/>
    </location>
</feature>
<dbReference type="OrthoDB" id="46222at2157"/>
<dbReference type="CDD" id="cd00761">
    <property type="entry name" value="Glyco_tranf_GTA_type"/>
    <property type="match status" value="1"/>
</dbReference>
<dbReference type="PANTHER" id="PTHR22916:SF3">
    <property type="entry name" value="UDP-GLCNAC:BETAGAL BETA-1,3-N-ACETYLGLUCOSAMINYLTRANSFERASE-LIKE PROTEIN 1"/>
    <property type="match status" value="1"/>
</dbReference>
<dbReference type="SUPFAM" id="SSF53448">
    <property type="entry name" value="Nucleotide-diphospho-sugar transferases"/>
    <property type="match status" value="1"/>
</dbReference>
<organism evidence="3 5">
    <name type="scientific">Methanosphaera cuniculi</name>
    <dbReference type="NCBI Taxonomy" id="1077256"/>
    <lineage>
        <taxon>Archaea</taxon>
        <taxon>Methanobacteriati</taxon>
        <taxon>Methanobacteriota</taxon>
        <taxon>Methanomada group</taxon>
        <taxon>Methanobacteria</taxon>
        <taxon>Methanobacteriales</taxon>
        <taxon>Methanobacteriaceae</taxon>
        <taxon>Methanosphaera</taxon>
    </lineage>
</organism>
<reference evidence="4 6" key="1">
    <citation type="submission" date="2016-04" db="EMBL/GenBank/DDBJ databases">
        <title>Genome sequence of Methanosphaera cuniculi DSM 4103.</title>
        <authorList>
            <person name="Poehlein A."/>
            <person name="Seedorf H."/>
            <person name="Daniel R."/>
        </authorList>
    </citation>
    <scope>NUCLEOTIDE SEQUENCE [LARGE SCALE GENOMIC DNA]</scope>
    <source>
        <strain evidence="4 6">DSM 4103</strain>
    </source>
</reference>
<protein>
    <submittedName>
        <fullName evidence="4">Putative glycosyltransferase EpsJ</fullName>
        <ecNumber evidence="4">2.4.-.-</ecNumber>
    </submittedName>
</protein>
<sequence length="399" mass="46883">MVKVSVIMPIYQAEEFLERTCTNFSKQTLNDIELICINDGSVDNTQKILEKLAEKYDFIKIIKQSNQGSGIARNNGIKKATGEYIAFLDADDIYIDDNALEKMYNYAKKHDANIVCANLERISTTMKKEGNFNYDEDNYTKFTEYNILNPEEYGIPWAFYKNIYKRKFLEDNNITFPSLSRGQDPVFLAEALTKTDKIHTTPVTLYGYNHQANGGANNKVDDYQKKYDYIKHYHDTIKILEDNNYYKTAQKYKDQLIIYMSLINNREDQQLLKIIHEIFEDKNPTYFNTPSEEQIYLRICMLNHNDNKSFYNELQTTKKALLEVTLSTTNFINPKILRKYNIELKKLDNQKEDDLKQLKQLNQKIENSSSWKITDPLRKSKKGTIKVLKKCKHSLVKLW</sequence>
<reference evidence="3 5" key="2">
    <citation type="journal article" date="2017" name="BMC Genomics">
        <title>Genomic analysis of methanogenic archaea reveals a shift towards energy conservation.</title>
        <authorList>
            <person name="Gilmore S.P."/>
            <person name="Henske J.K."/>
            <person name="Sexton J.A."/>
            <person name="Solomon K.V."/>
            <person name="Seppala S."/>
            <person name="Yoo J.I."/>
            <person name="Huyett L.M."/>
            <person name="Pressman A."/>
            <person name="Cogan J.Z."/>
            <person name="Kivenson V."/>
            <person name="Peng X."/>
            <person name="Tan Y."/>
            <person name="Valentine D.L."/>
            <person name="O'Malley M.A."/>
        </authorList>
    </citation>
    <scope>NUCLEOTIDE SEQUENCE [LARGE SCALE GENOMIC DNA]</scope>
    <source>
        <strain evidence="3 5">1R-7</strain>
    </source>
</reference>
<evidence type="ECO:0000313" key="3">
    <source>
        <dbReference type="EMBL" id="PAV06921.1"/>
    </source>
</evidence>
<dbReference type="Proteomes" id="UP000217528">
    <property type="component" value="Unassembled WGS sequence"/>
</dbReference>